<organism evidence="1 2">
    <name type="scientific">Candidatus Coatesbacteria bacterium RBG_13_66_14</name>
    <dbReference type="NCBI Taxonomy" id="1817816"/>
    <lineage>
        <taxon>Bacteria</taxon>
        <taxon>Candidatus Coatesiibacteriota</taxon>
    </lineage>
</organism>
<dbReference type="GO" id="GO:0005524">
    <property type="term" value="F:ATP binding"/>
    <property type="evidence" value="ECO:0007669"/>
    <property type="project" value="InterPro"/>
</dbReference>
<comment type="caution">
    <text evidence="1">The sequence shown here is derived from an EMBL/GenBank/DDBJ whole genome shotgun (WGS) entry which is preliminary data.</text>
</comment>
<dbReference type="GO" id="GO:0009236">
    <property type="term" value="P:cobalamin biosynthetic process"/>
    <property type="evidence" value="ECO:0007669"/>
    <property type="project" value="InterPro"/>
</dbReference>
<dbReference type="InterPro" id="IPR027417">
    <property type="entry name" value="P-loop_NTPase"/>
</dbReference>
<dbReference type="AlphaFoldDB" id="A0A1F5FET3"/>
<evidence type="ECO:0000313" key="1">
    <source>
        <dbReference type="EMBL" id="OGD78077.1"/>
    </source>
</evidence>
<dbReference type="STRING" id="1817816.A2Y64_06465"/>
<evidence type="ECO:0008006" key="3">
    <source>
        <dbReference type="Google" id="ProtNLM"/>
    </source>
</evidence>
<dbReference type="EMBL" id="MFAF01000052">
    <property type="protein sequence ID" value="OGD78077.1"/>
    <property type="molecule type" value="Genomic_DNA"/>
</dbReference>
<dbReference type="PANTHER" id="PTHR46638:SF1">
    <property type="entry name" value="CORRINOID ADENOSYLTRANSFERASE"/>
    <property type="match status" value="1"/>
</dbReference>
<proteinExistence type="predicted"/>
<reference evidence="1 2" key="1">
    <citation type="journal article" date="2016" name="Nat. Commun.">
        <title>Thousands of microbial genomes shed light on interconnected biogeochemical processes in an aquifer system.</title>
        <authorList>
            <person name="Anantharaman K."/>
            <person name="Brown C.T."/>
            <person name="Hug L.A."/>
            <person name="Sharon I."/>
            <person name="Castelle C.J."/>
            <person name="Probst A.J."/>
            <person name="Thomas B.C."/>
            <person name="Singh A."/>
            <person name="Wilkins M.J."/>
            <person name="Karaoz U."/>
            <person name="Brodie E.L."/>
            <person name="Williams K.H."/>
            <person name="Hubbard S.S."/>
            <person name="Banfield J.F."/>
        </authorList>
    </citation>
    <scope>NUCLEOTIDE SEQUENCE [LARGE SCALE GENOMIC DNA]</scope>
</reference>
<dbReference type="GO" id="GO:0008817">
    <property type="term" value="F:corrinoid adenosyltransferase activity"/>
    <property type="evidence" value="ECO:0007669"/>
    <property type="project" value="InterPro"/>
</dbReference>
<dbReference type="Gene3D" id="3.40.50.300">
    <property type="entry name" value="P-loop containing nucleotide triphosphate hydrolases"/>
    <property type="match status" value="1"/>
</dbReference>
<dbReference type="SUPFAM" id="SSF52540">
    <property type="entry name" value="P-loop containing nucleoside triphosphate hydrolases"/>
    <property type="match status" value="1"/>
</dbReference>
<name>A0A1F5FET3_9BACT</name>
<dbReference type="PANTHER" id="PTHR46638">
    <property type="entry name" value="CORRINOID ADENOSYLTRANSFERASE"/>
    <property type="match status" value="1"/>
</dbReference>
<dbReference type="Pfam" id="PF02572">
    <property type="entry name" value="CobA_CobO_BtuR"/>
    <property type="match status" value="1"/>
</dbReference>
<sequence>MAEKNRVVRIFSGEVETGSAAAFGLAMARRGDGGRGAVVRFLRPQTSGEAGSAVELGIEVYPCDLGSGGKSSAEKGWRTALDLLEARGHDLLVLDGLLDAVEAGFIPLADVETAVFEAGFPVELVLTGHRAPVELVKRADAVVEMLDIKH</sequence>
<gene>
    <name evidence="1" type="ORF">A2Y64_06465</name>
</gene>
<dbReference type="InterPro" id="IPR003724">
    <property type="entry name" value="CblAdoTrfase_CobA"/>
</dbReference>
<evidence type="ECO:0000313" key="2">
    <source>
        <dbReference type="Proteomes" id="UP000177187"/>
    </source>
</evidence>
<dbReference type="Proteomes" id="UP000177187">
    <property type="component" value="Unassembled WGS sequence"/>
</dbReference>
<accession>A0A1F5FET3</accession>
<protein>
    <recommendedName>
        <fullName evidence="3">Cob(I)yrinic acid a c-diamide adenosyltransferase</fullName>
    </recommendedName>
</protein>